<evidence type="ECO:0000313" key="2">
    <source>
        <dbReference type="EMBL" id="DAD22698.1"/>
    </source>
</evidence>
<keyword evidence="3" id="KW-1185">Reference proteome</keyword>
<accession>A0A822XZ86</accession>
<dbReference type="Proteomes" id="UP000607653">
    <property type="component" value="Unassembled WGS sequence"/>
</dbReference>
<dbReference type="AlphaFoldDB" id="A0A822XZ86"/>
<comment type="caution">
    <text evidence="2">The sequence shown here is derived from an EMBL/GenBank/DDBJ whole genome shotgun (WGS) entry which is preliminary data.</text>
</comment>
<keyword evidence="1" id="KW-0812">Transmembrane</keyword>
<feature type="transmembrane region" description="Helical" evidence="1">
    <location>
        <begin position="6"/>
        <end position="26"/>
    </location>
</feature>
<gene>
    <name evidence="2" type="ORF">HUJ06_024161</name>
</gene>
<evidence type="ECO:0000313" key="3">
    <source>
        <dbReference type="Proteomes" id="UP000607653"/>
    </source>
</evidence>
<name>A0A822XZ86_NELNU</name>
<organism evidence="2 3">
    <name type="scientific">Nelumbo nucifera</name>
    <name type="common">Sacred lotus</name>
    <dbReference type="NCBI Taxonomy" id="4432"/>
    <lineage>
        <taxon>Eukaryota</taxon>
        <taxon>Viridiplantae</taxon>
        <taxon>Streptophyta</taxon>
        <taxon>Embryophyta</taxon>
        <taxon>Tracheophyta</taxon>
        <taxon>Spermatophyta</taxon>
        <taxon>Magnoliopsida</taxon>
        <taxon>Proteales</taxon>
        <taxon>Nelumbonaceae</taxon>
        <taxon>Nelumbo</taxon>
    </lineage>
</organism>
<sequence>MIGLAPTKIFSLGFANFCPVFIMFYLNFPFKLCIFHVAVSPLSPICYINSVSEEFSFRCIMVYLILHIYEGGVGHVDCRGGVVTDRGREGWVTKEGRAWRRGEKEKGGEVTGIGGFNFLFTLLFLLYMSLYRNSYLIVFI</sequence>
<proteinExistence type="predicted"/>
<feature type="transmembrane region" description="Helical" evidence="1">
    <location>
        <begin position="110"/>
        <end position="130"/>
    </location>
</feature>
<dbReference type="EMBL" id="DUZY01000001">
    <property type="protein sequence ID" value="DAD22698.1"/>
    <property type="molecule type" value="Genomic_DNA"/>
</dbReference>
<keyword evidence="1" id="KW-1133">Transmembrane helix</keyword>
<protein>
    <submittedName>
        <fullName evidence="2">Uncharacterized protein</fullName>
    </submittedName>
</protein>
<reference evidence="2 3" key="1">
    <citation type="journal article" date="2020" name="Mol. Biol. Evol.">
        <title>Distinct Expression and Methylation Patterns for Genes with Different Fates following a Single Whole-Genome Duplication in Flowering Plants.</title>
        <authorList>
            <person name="Shi T."/>
            <person name="Rahmani R.S."/>
            <person name="Gugger P.F."/>
            <person name="Wang M."/>
            <person name="Li H."/>
            <person name="Zhang Y."/>
            <person name="Li Z."/>
            <person name="Wang Q."/>
            <person name="Van de Peer Y."/>
            <person name="Marchal K."/>
            <person name="Chen J."/>
        </authorList>
    </citation>
    <scope>NUCLEOTIDE SEQUENCE [LARGE SCALE GENOMIC DNA]</scope>
    <source>
        <tissue evidence="2">Leaf</tissue>
    </source>
</reference>
<keyword evidence="1" id="KW-0472">Membrane</keyword>
<evidence type="ECO:0000256" key="1">
    <source>
        <dbReference type="SAM" id="Phobius"/>
    </source>
</evidence>